<sequence length="367" mass="41585">MVMVMMNNSGKDGFLADELKNKGNKAFANKQYREAAKLYGDAIQLDVYNPILYANRAQCFLNLGEYDRAYKDSISGLNLGESLQTKIKLNFRKAMALKGLKRWQHAREAFNDVLALDPSNLATKNELQKLPITTPNSSTFTSITSQDKEISIEKVDKLPEPFASLINDKPEPEMVSEPKSKAQLKSNTCAQTGVTNTDEKHSNSDTSALNTEIKNLFGDQSFNDKEKEKEKEEEKKKNSRKESSTSDIKESPLKLLSVLKNLPQSRKLNAYQYVLGLDSQSNSELFEESGIDPDFLQFFLEASQYALTSNLPQAAHIILNHLKQYASMKRFDLAITICDESVKESILNEVEKHHSQYLTAFKQYIRR</sequence>
<dbReference type="GeneID" id="73382092"/>
<evidence type="ECO:0000313" key="7">
    <source>
        <dbReference type="EMBL" id="KAI3402803.2"/>
    </source>
</evidence>
<dbReference type="SUPFAM" id="SSF48452">
    <property type="entry name" value="TPR-like"/>
    <property type="match status" value="1"/>
</dbReference>
<feature type="region of interest" description="Disordered" evidence="5">
    <location>
        <begin position="215"/>
        <end position="247"/>
    </location>
</feature>
<name>A0AAI9SUA8_9ASCO</name>
<organism evidence="7 8">
    <name type="scientific">Candida oxycetoniae</name>
    <dbReference type="NCBI Taxonomy" id="497107"/>
    <lineage>
        <taxon>Eukaryota</taxon>
        <taxon>Fungi</taxon>
        <taxon>Dikarya</taxon>
        <taxon>Ascomycota</taxon>
        <taxon>Saccharomycotina</taxon>
        <taxon>Pichiomycetes</taxon>
        <taxon>Debaryomycetaceae</taxon>
        <taxon>Candida/Lodderomyces clade</taxon>
        <taxon>Candida</taxon>
    </lineage>
</organism>
<dbReference type="Proteomes" id="UP001202479">
    <property type="component" value="Unassembled WGS sequence"/>
</dbReference>
<feature type="compositionally biased region" description="Basic and acidic residues" evidence="5">
    <location>
        <begin position="168"/>
        <end position="180"/>
    </location>
</feature>
<dbReference type="EMBL" id="JAHUZD010000141">
    <property type="protein sequence ID" value="KAI3402803.2"/>
    <property type="molecule type" value="Genomic_DNA"/>
</dbReference>
<dbReference type="InterPro" id="IPR051966">
    <property type="entry name" value="RPAP3"/>
</dbReference>
<dbReference type="Gene3D" id="1.25.40.10">
    <property type="entry name" value="Tetratricopeptide repeat domain"/>
    <property type="match status" value="1"/>
</dbReference>
<dbReference type="Pfam" id="PF13877">
    <property type="entry name" value="RPAP3_C"/>
    <property type="match status" value="1"/>
</dbReference>
<reference evidence="7" key="1">
    <citation type="journal article" date="2022" name="DNA Res.">
        <title>Genome analysis of five recently described species of the CUG-Ser clade uncovers Candida theae as a new hybrid lineage with pathogenic potential in the Candida parapsilosis species complex.</title>
        <authorList>
            <person name="Mixao V."/>
            <person name="Del Olmo V."/>
            <person name="Hegedusova E."/>
            <person name="Saus E."/>
            <person name="Pryszcz L."/>
            <person name="Cillingova A."/>
            <person name="Nosek J."/>
            <person name="Gabaldon T."/>
        </authorList>
    </citation>
    <scope>NUCLEOTIDE SEQUENCE</scope>
    <source>
        <strain evidence="7">CBS 10844</strain>
    </source>
</reference>
<accession>A0AAI9SUA8</accession>
<dbReference type="InterPro" id="IPR019734">
    <property type="entry name" value="TPR_rpt"/>
</dbReference>
<feature type="compositionally biased region" description="Basic and acidic residues" evidence="5">
    <location>
        <begin position="222"/>
        <end position="247"/>
    </location>
</feature>
<keyword evidence="8" id="KW-1185">Reference proteome</keyword>
<evidence type="ECO:0000256" key="1">
    <source>
        <dbReference type="ARBA" id="ARBA00022737"/>
    </source>
</evidence>
<feature type="region of interest" description="Disordered" evidence="5">
    <location>
        <begin position="163"/>
        <end position="188"/>
    </location>
</feature>
<dbReference type="InterPro" id="IPR011990">
    <property type="entry name" value="TPR-like_helical_dom_sf"/>
</dbReference>
<proteinExistence type="inferred from homology"/>
<dbReference type="PANTHER" id="PTHR46423">
    <property type="entry name" value="RNA POLYMERASE II-ASSOCIATED PROTEIN 3"/>
    <property type="match status" value="1"/>
</dbReference>
<feature type="domain" description="RNA-polymerase II-associated protein 3-like C-terminal" evidence="6">
    <location>
        <begin position="253"/>
        <end position="342"/>
    </location>
</feature>
<evidence type="ECO:0000256" key="3">
    <source>
        <dbReference type="ARBA" id="ARBA00038275"/>
    </source>
</evidence>
<dbReference type="SMART" id="SM00028">
    <property type="entry name" value="TPR"/>
    <property type="match status" value="3"/>
</dbReference>
<dbReference type="RefSeq" id="XP_049178550.1">
    <property type="nucleotide sequence ID" value="XM_049325920.1"/>
</dbReference>
<comment type="caution">
    <text evidence="7">The sequence shown here is derived from an EMBL/GenBank/DDBJ whole genome shotgun (WGS) entry which is preliminary data.</text>
</comment>
<dbReference type="AlphaFoldDB" id="A0AAI9SUA8"/>
<dbReference type="GO" id="GO:0101031">
    <property type="term" value="C:protein folding chaperone complex"/>
    <property type="evidence" value="ECO:0007669"/>
    <property type="project" value="TreeGrafter"/>
</dbReference>
<comment type="similarity">
    <text evidence="3">Belongs to the RPAP3 family.</text>
</comment>
<protein>
    <recommendedName>
        <fullName evidence="4">RNA polymerase II-associated protein 3</fullName>
    </recommendedName>
</protein>
<evidence type="ECO:0000256" key="2">
    <source>
        <dbReference type="ARBA" id="ARBA00022803"/>
    </source>
</evidence>
<evidence type="ECO:0000313" key="8">
    <source>
        <dbReference type="Proteomes" id="UP001202479"/>
    </source>
</evidence>
<dbReference type="InterPro" id="IPR025986">
    <property type="entry name" value="RPAP3-like_C"/>
</dbReference>
<evidence type="ECO:0000259" key="6">
    <source>
        <dbReference type="Pfam" id="PF13877"/>
    </source>
</evidence>
<evidence type="ECO:0000256" key="5">
    <source>
        <dbReference type="SAM" id="MobiDB-lite"/>
    </source>
</evidence>
<keyword evidence="2" id="KW-0802">TPR repeat</keyword>
<evidence type="ECO:0000256" key="4">
    <source>
        <dbReference type="ARBA" id="ARBA00040133"/>
    </source>
</evidence>
<dbReference type="PANTHER" id="PTHR46423:SF1">
    <property type="entry name" value="RNA POLYMERASE II-ASSOCIATED PROTEIN 3"/>
    <property type="match status" value="1"/>
</dbReference>
<gene>
    <name evidence="7" type="ORF">KGF56_004477</name>
</gene>
<keyword evidence="1" id="KW-0677">Repeat</keyword>